<dbReference type="GeneID" id="26683821"/>
<dbReference type="EMBL" id="KR296692">
    <property type="protein sequence ID" value="AKJ73713.1"/>
    <property type="molecule type" value="Genomic_DNA"/>
</dbReference>
<protein>
    <submittedName>
        <fullName evidence="1">Uncharacterized protein</fullName>
    </submittedName>
</protein>
<dbReference type="RefSeq" id="YP_009220855.1">
    <property type="nucleotide sequence ID" value="NC_029042.1"/>
</dbReference>
<reference evidence="1 2" key="1">
    <citation type="journal article" date="2016" name="Virus Genes">
        <title>Genomic characterization of Salmonella bacteriophages isolated from India.</title>
        <authorList>
            <person name="Karpe Y.A."/>
            <person name="Kanade G.D."/>
            <person name="Pingale K.D."/>
            <person name="Arankalle V.A."/>
            <person name="Banerjee K."/>
        </authorList>
    </citation>
    <scope>NUCLEOTIDE SEQUENCE [LARGE SCALE GENOMIC DNA]</scope>
</reference>
<sequence length="47" mass="5604">MSEIQIVKVNEVRMRILAEDYIREELNDYFKFEDPNSNRIRSVNGTA</sequence>
<name>A0A0N7CCP6_9CAUD</name>
<dbReference type="Gene3D" id="3.30.780.20">
    <property type="match status" value="1"/>
</dbReference>
<dbReference type="Proteomes" id="UP000201337">
    <property type="component" value="Segment"/>
</dbReference>
<dbReference type="InterPro" id="IPR049430">
    <property type="entry name" value="UvsW_N_sf"/>
</dbReference>
<organism evidence="1 2">
    <name type="scientific">Salmonella phage 38</name>
    <dbReference type="NCBI Taxonomy" id="1654891"/>
    <lineage>
        <taxon>Viruses</taxon>
        <taxon>Duplodnaviria</taxon>
        <taxon>Heunggongvirae</taxon>
        <taxon>Uroviricota</taxon>
        <taxon>Caudoviricetes</taxon>
        <taxon>Pantevenvirales</taxon>
        <taxon>Ackermannviridae</taxon>
        <taxon>Cvivirinae</taxon>
        <taxon>Kuttervirus</taxon>
        <taxon>Kuttervirus kv38</taxon>
    </lineage>
</organism>
<proteinExistence type="predicted"/>
<keyword evidence="2" id="KW-1185">Reference proteome</keyword>
<gene>
    <name evidence="1" type="ORF">SP38_111</name>
</gene>
<evidence type="ECO:0000313" key="1">
    <source>
        <dbReference type="EMBL" id="AKJ73713.1"/>
    </source>
</evidence>
<evidence type="ECO:0000313" key="2">
    <source>
        <dbReference type="Proteomes" id="UP000201337"/>
    </source>
</evidence>
<accession>A0A0N7CCP6</accession>
<dbReference type="KEGG" id="vg:26683821"/>